<reference evidence="2" key="1">
    <citation type="submission" date="2018-05" db="EMBL/GenBank/DDBJ databases">
        <authorList>
            <person name="Lanie J.A."/>
            <person name="Ng W.-L."/>
            <person name="Kazmierczak K.M."/>
            <person name="Andrzejewski T.M."/>
            <person name="Davidsen T.M."/>
            <person name="Wayne K.J."/>
            <person name="Tettelin H."/>
            <person name="Glass J.I."/>
            <person name="Rusch D."/>
            <person name="Podicherti R."/>
            <person name="Tsui H.-C.T."/>
            <person name="Winkler M.E."/>
        </authorList>
    </citation>
    <scope>NUCLEOTIDE SEQUENCE</scope>
</reference>
<dbReference type="Pfam" id="PF01266">
    <property type="entry name" value="DAO"/>
    <property type="match status" value="1"/>
</dbReference>
<protein>
    <recommendedName>
        <fullName evidence="1">FAD dependent oxidoreductase domain-containing protein</fullName>
    </recommendedName>
</protein>
<evidence type="ECO:0000313" key="2">
    <source>
        <dbReference type="EMBL" id="SVB67126.1"/>
    </source>
</evidence>
<evidence type="ECO:0000259" key="1">
    <source>
        <dbReference type="Pfam" id="PF01266"/>
    </source>
</evidence>
<dbReference type="AlphaFoldDB" id="A0A382FVK2"/>
<sequence>MQTQAQAVVIGGGVIGCSVLYHLTKAGWSDVVLLERSELTSGSTWHAAGGMHTINGDPNVAKLQQYTIELYKEIEELSGQSVGLHMTGG</sequence>
<dbReference type="InterPro" id="IPR036188">
    <property type="entry name" value="FAD/NAD-bd_sf"/>
</dbReference>
<organism evidence="2">
    <name type="scientific">marine metagenome</name>
    <dbReference type="NCBI Taxonomy" id="408172"/>
    <lineage>
        <taxon>unclassified sequences</taxon>
        <taxon>metagenomes</taxon>
        <taxon>ecological metagenomes</taxon>
    </lineage>
</organism>
<dbReference type="SUPFAM" id="SSF51905">
    <property type="entry name" value="FAD/NAD(P)-binding domain"/>
    <property type="match status" value="1"/>
</dbReference>
<feature type="non-terminal residue" evidence="2">
    <location>
        <position position="89"/>
    </location>
</feature>
<dbReference type="GO" id="GO:0005739">
    <property type="term" value="C:mitochondrion"/>
    <property type="evidence" value="ECO:0007669"/>
    <property type="project" value="TreeGrafter"/>
</dbReference>
<dbReference type="EMBL" id="UINC01052141">
    <property type="protein sequence ID" value="SVB67126.1"/>
    <property type="molecule type" value="Genomic_DNA"/>
</dbReference>
<dbReference type="Gene3D" id="3.50.50.60">
    <property type="entry name" value="FAD/NAD(P)-binding domain"/>
    <property type="match status" value="1"/>
</dbReference>
<name>A0A382FVK2_9ZZZZ</name>
<proteinExistence type="predicted"/>
<dbReference type="InterPro" id="IPR006076">
    <property type="entry name" value="FAD-dep_OxRdtase"/>
</dbReference>
<accession>A0A382FVK2</accession>
<feature type="domain" description="FAD dependent oxidoreductase" evidence="1">
    <location>
        <begin position="7"/>
        <end position="88"/>
    </location>
</feature>
<dbReference type="PANTHER" id="PTHR13847">
    <property type="entry name" value="SARCOSINE DEHYDROGENASE-RELATED"/>
    <property type="match status" value="1"/>
</dbReference>
<dbReference type="PANTHER" id="PTHR13847:SF193">
    <property type="entry name" value="PYRUVATE DEHYDROGENASE PHOSPHATASE REGULATORY SUBUNIT, MITOCHONDRIAL"/>
    <property type="match status" value="1"/>
</dbReference>
<gene>
    <name evidence="2" type="ORF">METZ01_LOCUS219980</name>
</gene>